<protein>
    <recommendedName>
        <fullName evidence="14">Cytochrome P450</fullName>
    </recommendedName>
</protein>
<dbReference type="PANTHER" id="PTHR46300:SF7">
    <property type="entry name" value="P450, PUTATIVE (EUROFUNG)-RELATED"/>
    <property type="match status" value="1"/>
</dbReference>
<evidence type="ECO:0000256" key="10">
    <source>
        <dbReference type="RuleBase" id="RU000461"/>
    </source>
</evidence>
<gene>
    <name evidence="12" type="ORF">D9613_001710</name>
</gene>
<organism evidence="12 13">
    <name type="scientific">Agrocybe pediades</name>
    <dbReference type="NCBI Taxonomy" id="84607"/>
    <lineage>
        <taxon>Eukaryota</taxon>
        <taxon>Fungi</taxon>
        <taxon>Dikarya</taxon>
        <taxon>Basidiomycota</taxon>
        <taxon>Agaricomycotina</taxon>
        <taxon>Agaricomycetes</taxon>
        <taxon>Agaricomycetidae</taxon>
        <taxon>Agaricales</taxon>
        <taxon>Agaricineae</taxon>
        <taxon>Strophariaceae</taxon>
        <taxon>Agrocybe</taxon>
    </lineage>
</organism>
<evidence type="ECO:0000256" key="6">
    <source>
        <dbReference type="ARBA" id="ARBA00023002"/>
    </source>
</evidence>
<dbReference type="AlphaFoldDB" id="A0A8H4R7R8"/>
<keyword evidence="7 9" id="KW-0408">Iron</keyword>
<feature type="chain" id="PRO_5034031972" description="Cytochrome P450" evidence="11">
    <location>
        <begin position="17"/>
        <end position="537"/>
    </location>
</feature>
<evidence type="ECO:0000256" key="2">
    <source>
        <dbReference type="ARBA" id="ARBA00005179"/>
    </source>
</evidence>
<dbReference type="CDD" id="cd11065">
    <property type="entry name" value="CYP64-like"/>
    <property type="match status" value="1"/>
</dbReference>
<evidence type="ECO:0000256" key="1">
    <source>
        <dbReference type="ARBA" id="ARBA00001971"/>
    </source>
</evidence>
<evidence type="ECO:0000313" key="13">
    <source>
        <dbReference type="Proteomes" id="UP000521872"/>
    </source>
</evidence>
<dbReference type="GO" id="GO:0016705">
    <property type="term" value="F:oxidoreductase activity, acting on paired donors, with incorporation or reduction of molecular oxygen"/>
    <property type="evidence" value="ECO:0007669"/>
    <property type="project" value="InterPro"/>
</dbReference>
<dbReference type="Proteomes" id="UP000521872">
    <property type="component" value="Unassembled WGS sequence"/>
</dbReference>
<evidence type="ECO:0000256" key="3">
    <source>
        <dbReference type="ARBA" id="ARBA00010617"/>
    </source>
</evidence>
<dbReference type="EMBL" id="JAACJL010000001">
    <property type="protein sequence ID" value="KAF4623928.1"/>
    <property type="molecule type" value="Genomic_DNA"/>
</dbReference>
<dbReference type="GO" id="GO:0004497">
    <property type="term" value="F:monooxygenase activity"/>
    <property type="evidence" value="ECO:0007669"/>
    <property type="project" value="UniProtKB-KW"/>
</dbReference>
<comment type="cofactor">
    <cofactor evidence="1 9">
        <name>heme</name>
        <dbReference type="ChEBI" id="CHEBI:30413"/>
    </cofactor>
</comment>
<evidence type="ECO:0000313" key="12">
    <source>
        <dbReference type="EMBL" id="KAF4623928.1"/>
    </source>
</evidence>
<evidence type="ECO:0000256" key="4">
    <source>
        <dbReference type="ARBA" id="ARBA00022617"/>
    </source>
</evidence>
<keyword evidence="5 9" id="KW-0479">Metal-binding</keyword>
<evidence type="ECO:0000256" key="5">
    <source>
        <dbReference type="ARBA" id="ARBA00022723"/>
    </source>
</evidence>
<proteinExistence type="inferred from homology"/>
<comment type="caution">
    <text evidence="12">The sequence shown here is derived from an EMBL/GenBank/DDBJ whole genome shotgun (WGS) entry which is preliminary data.</text>
</comment>
<reference evidence="12 13" key="1">
    <citation type="submission" date="2019-12" db="EMBL/GenBank/DDBJ databases">
        <authorList>
            <person name="Floudas D."/>
            <person name="Bentzer J."/>
            <person name="Ahren D."/>
            <person name="Johansson T."/>
            <person name="Persson P."/>
            <person name="Tunlid A."/>
        </authorList>
    </citation>
    <scope>NUCLEOTIDE SEQUENCE [LARGE SCALE GENOMIC DNA]</scope>
    <source>
        <strain evidence="12 13">CBS 102.39</strain>
    </source>
</reference>
<dbReference type="SUPFAM" id="SSF48264">
    <property type="entry name" value="Cytochrome P450"/>
    <property type="match status" value="1"/>
</dbReference>
<dbReference type="Gene3D" id="1.10.630.10">
    <property type="entry name" value="Cytochrome P450"/>
    <property type="match status" value="1"/>
</dbReference>
<sequence>MLSGLSVPFLLLVALAFYIRRKRLDNLPLPPGPKGYPIIGNIFDMPQAYAWITYSKWAKKYGDVMHIRVLGNSTIILNSLKAAMELLDKRSSNYSDRPRMVMASELMDWGWDFAHMNYADDWRRHRRRFHQYFQPRNLQTFYPIQKKFTVNLLEQLLKTPDKFQDHIKQHVSSIVLNAGYGYEVEAENDFYIALVHKAVQPLLHVVHAGNYLVDYIPALKHIPSEISSLDFQVMTRETLQFRSLTSEIGWFPGAKFKTDAAIWAVDIRNLVDIPFEMVKKDISKGVAKRSFVYDSLDKLKTDGVEDRYEEEIIKNCAGMTTTLMQAWILAMANYPEVQNKAQAEIDKVVGRNRLPDFNDRPSMPFVEAMLQEAMRWGLVTPLALPHRVIREDVYEGYRIPAGATVVANVWAILHDKDLYPEPFKFEPERFMTGGGGTQVALDPGVAGGFGYGRRICPGRYLATNTAWLAMASILSAFDILKAIDANGNVIEPVVEFTDGLNSHPKPYEVRFAPRSSDTKNFIDTSKLEVSTVSAQSL</sequence>
<dbReference type="GO" id="GO:0020037">
    <property type="term" value="F:heme binding"/>
    <property type="evidence" value="ECO:0007669"/>
    <property type="project" value="InterPro"/>
</dbReference>
<keyword evidence="8 10" id="KW-0503">Monooxygenase</keyword>
<dbReference type="InterPro" id="IPR017972">
    <property type="entry name" value="Cyt_P450_CS"/>
</dbReference>
<evidence type="ECO:0000256" key="8">
    <source>
        <dbReference type="ARBA" id="ARBA00023033"/>
    </source>
</evidence>
<keyword evidence="13" id="KW-1185">Reference proteome</keyword>
<keyword evidence="4 9" id="KW-0349">Heme</keyword>
<name>A0A8H4R7R8_9AGAR</name>
<evidence type="ECO:0000256" key="11">
    <source>
        <dbReference type="SAM" id="SignalP"/>
    </source>
</evidence>
<dbReference type="InterPro" id="IPR001128">
    <property type="entry name" value="Cyt_P450"/>
</dbReference>
<dbReference type="PROSITE" id="PS00086">
    <property type="entry name" value="CYTOCHROME_P450"/>
    <property type="match status" value="1"/>
</dbReference>
<evidence type="ECO:0000256" key="9">
    <source>
        <dbReference type="PIRSR" id="PIRSR602401-1"/>
    </source>
</evidence>
<comment type="pathway">
    <text evidence="2">Secondary metabolite biosynthesis.</text>
</comment>
<dbReference type="GO" id="GO:0005506">
    <property type="term" value="F:iron ion binding"/>
    <property type="evidence" value="ECO:0007669"/>
    <property type="project" value="InterPro"/>
</dbReference>
<keyword evidence="11" id="KW-0732">Signal</keyword>
<dbReference type="PRINTS" id="PR00463">
    <property type="entry name" value="EP450I"/>
</dbReference>
<dbReference type="PANTHER" id="PTHR46300">
    <property type="entry name" value="P450, PUTATIVE (EUROFUNG)-RELATED-RELATED"/>
    <property type="match status" value="1"/>
</dbReference>
<dbReference type="InterPro" id="IPR002401">
    <property type="entry name" value="Cyt_P450_E_grp-I"/>
</dbReference>
<feature type="binding site" description="axial binding residue" evidence="9">
    <location>
        <position position="456"/>
    </location>
    <ligand>
        <name>heme</name>
        <dbReference type="ChEBI" id="CHEBI:30413"/>
    </ligand>
    <ligandPart>
        <name>Fe</name>
        <dbReference type="ChEBI" id="CHEBI:18248"/>
    </ligandPart>
</feature>
<dbReference type="InterPro" id="IPR036396">
    <property type="entry name" value="Cyt_P450_sf"/>
</dbReference>
<evidence type="ECO:0008006" key="14">
    <source>
        <dbReference type="Google" id="ProtNLM"/>
    </source>
</evidence>
<feature type="signal peptide" evidence="11">
    <location>
        <begin position="1"/>
        <end position="16"/>
    </location>
</feature>
<dbReference type="Pfam" id="PF00067">
    <property type="entry name" value="p450"/>
    <property type="match status" value="1"/>
</dbReference>
<keyword evidence="6 10" id="KW-0560">Oxidoreductase</keyword>
<accession>A0A8H4R7R8</accession>
<dbReference type="InterPro" id="IPR050364">
    <property type="entry name" value="Cytochrome_P450_fung"/>
</dbReference>
<comment type="similarity">
    <text evidence="3 10">Belongs to the cytochrome P450 family.</text>
</comment>
<evidence type="ECO:0000256" key="7">
    <source>
        <dbReference type="ARBA" id="ARBA00023004"/>
    </source>
</evidence>